<dbReference type="PROSITE" id="PS51257">
    <property type="entry name" value="PROKAR_LIPOPROTEIN"/>
    <property type="match status" value="1"/>
</dbReference>
<reference evidence="2" key="2">
    <citation type="submission" date="2020-09" db="EMBL/GenBank/DDBJ databases">
        <authorList>
            <person name="Sun Q."/>
            <person name="Zhou Y."/>
        </authorList>
    </citation>
    <scope>NUCLEOTIDE SEQUENCE</scope>
    <source>
        <strain evidence="2">CGMCC 1.15425</strain>
    </source>
</reference>
<keyword evidence="3" id="KW-1185">Reference proteome</keyword>
<accession>A0A917GTT4</accession>
<dbReference type="EMBL" id="BMIY01000005">
    <property type="protein sequence ID" value="GGG56859.1"/>
    <property type="molecule type" value="Genomic_DNA"/>
</dbReference>
<feature type="signal peptide" evidence="1">
    <location>
        <begin position="1"/>
        <end position="20"/>
    </location>
</feature>
<dbReference type="Proteomes" id="UP000627715">
    <property type="component" value="Unassembled WGS sequence"/>
</dbReference>
<evidence type="ECO:0000313" key="2">
    <source>
        <dbReference type="EMBL" id="GGG56859.1"/>
    </source>
</evidence>
<dbReference type="RefSeq" id="WP_068893818.1">
    <property type="nucleotide sequence ID" value="NZ_BMIY01000005.1"/>
</dbReference>
<proteinExistence type="predicted"/>
<reference evidence="2" key="1">
    <citation type="journal article" date="2014" name="Int. J. Syst. Evol. Microbiol.">
        <title>Complete genome sequence of Corynebacterium casei LMG S-19264T (=DSM 44701T), isolated from a smear-ripened cheese.</title>
        <authorList>
            <consortium name="US DOE Joint Genome Institute (JGI-PGF)"/>
            <person name="Walter F."/>
            <person name="Albersmeier A."/>
            <person name="Kalinowski J."/>
            <person name="Ruckert C."/>
        </authorList>
    </citation>
    <scope>NUCLEOTIDE SEQUENCE</scope>
    <source>
        <strain evidence="2">CGMCC 1.15425</strain>
    </source>
</reference>
<gene>
    <name evidence="2" type="ORF">GCM10011403_12520</name>
</gene>
<name>A0A917GTT4_9GAMM</name>
<evidence type="ECO:0000256" key="1">
    <source>
        <dbReference type="SAM" id="SignalP"/>
    </source>
</evidence>
<evidence type="ECO:0000313" key="3">
    <source>
        <dbReference type="Proteomes" id="UP000627715"/>
    </source>
</evidence>
<sequence length="117" mass="13420">MLRMLLMGALCLSLMSCLFTVDSKQSTRESSWSDHERDQLVVGQTDAQWLRTHIGEPDQVSRLEGGAEIWRYENDKRSKSRVGLILLFNINIESDSTETLALTLENGVVTDQWVEYR</sequence>
<feature type="chain" id="PRO_5036883205" description="Lipoprotein" evidence="1">
    <location>
        <begin position="21"/>
        <end position="117"/>
    </location>
</feature>
<keyword evidence="1" id="KW-0732">Signal</keyword>
<dbReference type="AlphaFoldDB" id="A0A917GTT4"/>
<dbReference type="OrthoDB" id="7062685at2"/>
<evidence type="ECO:0008006" key="4">
    <source>
        <dbReference type="Google" id="ProtNLM"/>
    </source>
</evidence>
<protein>
    <recommendedName>
        <fullName evidence="4">Lipoprotein</fullName>
    </recommendedName>
</protein>
<comment type="caution">
    <text evidence="2">The sequence shown here is derived from an EMBL/GenBank/DDBJ whole genome shotgun (WGS) entry which is preliminary data.</text>
</comment>
<organism evidence="2 3">
    <name type="scientific">Pseudohongiella nitratireducens</name>
    <dbReference type="NCBI Taxonomy" id="1768907"/>
    <lineage>
        <taxon>Bacteria</taxon>
        <taxon>Pseudomonadati</taxon>
        <taxon>Pseudomonadota</taxon>
        <taxon>Gammaproteobacteria</taxon>
        <taxon>Pseudomonadales</taxon>
        <taxon>Pseudohongiellaceae</taxon>
        <taxon>Pseudohongiella</taxon>
    </lineage>
</organism>